<dbReference type="InterPro" id="IPR020596">
    <property type="entry name" value="rRNA_Ade_Mease_Trfase_CS"/>
</dbReference>
<dbReference type="InterPro" id="IPR020598">
    <property type="entry name" value="rRNA_Ade_methylase_Trfase_N"/>
</dbReference>
<keyword evidence="4" id="KW-0694">RNA-binding</keyword>
<gene>
    <name evidence="6" type="ORF">S06H3_06006</name>
</gene>
<evidence type="ECO:0000259" key="5">
    <source>
        <dbReference type="SMART" id="SM00650"/>
    </source>
</evidence>
<sequence length="122" mass="13820">WDKYGFIPQKKLGQNFLIDPGIVNRIIKALKLDKKDTVLEIGAGTGVLTEKLIPLVKKVIAIEIDEKLCQILEKEVGEYPNLKIICADVTQTSLLDRFHQQEKVKIVGNLPYYLASPLLLEY</sequence>
<evidence type="ECO:0000256" key="2">
    <source>
        <dbReference type="ARBA" id="ARBA00022679"/>
    </source>
</evidence>
<dbReference type="PROSITE" id="PS51689">
    <property type="entry name" value="SAM_RNA_A_N6_MT"/>
    <property type="match status" value="1"/>
</dbReference>
<dbReference type="Pfam" id="PF00398">
    <property type="entry name" value="RrnaAD"/>
    <property type="match status" value="1"/>
</dbReference>
<feature type="non-terminal residue" evidence="6">
    <location>
        <position position="1"/>
    </location>
</feature>
<protein>
    <recommendedName>
        <fullName evidence="5">Ribosomal RNA adenine methylase transferase N-terminal domain-containing protein</fullName>
    </recommendedName>
</protein>
<dbReference type="InterPro" id="IPR001737">
    <property type="entry name" value="KsgA/Erm"/>
</dbReference>
<dbReference type="EMBL" id="BARV01002284">
    <property type="protein sequence ID" value="GAH90734.1"/>
    <property type="molecule type" value="Genomic_DNA"/>
</dbReference>
<evidence type="ECO:0000256" key="3">
    <source>
        <dbReference type="ARBA" id="ARBA00022691"/>
    </source>
</evidence>
<evidence type="ECO:0000256" key="4">
    <source>
        <dbReference type="ARBA" id="ARBA00022884"/>
    </source>
</evidence>
<dbReference type="PROSITE" id="PS01131">
    <property type="entry name" value="RRNA_A_DIMETH"/>
    <property type="match status" value="1"/>
</dbReference>
<dbReference type="GO" id="GO:0000179">
    <property type="term" value="F:rRNA (adenine-N6,N6-)-dimethyltransferase activity"/>
    <property type="evidence" value="ECO:0007669"/>
    <property type="project" value="InterPro"/>
</dbReference>
<name>X1KKR3_9ZZZZ</name>
<accession>X1KKR3</accession>
<dbReference type="InterPro" id="IPR029063">
    <property type="entry name" value="SAM-dependent_MTases_sf"/>
</dbReference>
<dbReference type="SMART" id="SM00650">
    <property type="entry name" value="rADc"/>
    <property type="match status" value="1"/>
</dbReference>
<keyword evidence="2" id="KW-0808">Transferase</keyword>
<comment type="caution">
    <text evidence="6">The sequence shown here is derived from an EMBL/GenBank/DDBJ whole genome shotgun (WGS) entry which is preliminary data.</text>
</comment>
<feature type="domain" description="Ribosomal RNA adenine methylase transferase N-terminal" evidence="5">
    <location>
        <begin position="22"/>
        <end position="122"/>
    </location>
</feature>
<evidence type="ECO:0000256" key="1">
    <source>
        <dbReference type="ARBA" id="ARBA00022603"/>
    </source>
</evidence>
<dbReference type="GO" id="GO:0003723">
    <property type="term" value="F:RNA binding"/>
    <property type="evidence" value="ECO:0007669"/>
    <property type="project" value="UniProtKB-KW"/>
</dbReference>
<dbReference type="PANTHER" id="PTHR11727:SF7">
    <property type="entry name" value="DIMETHYLADENOSINE TRANSFERASE-RELATED"/>
    <property type="match status" value="1"/>
</dbReference>
<reference evidence="6" key="1">
    <citation type="journal article" date="2014" name="Front. Microbiol.">
        <title>High frequency of phylogenetically diverse reductive dehalogenase-homologous genes in deep subseafloor sedimentary metagenomes.</title>
        <authorList>
            <person name="Kawai M."/>
            <person name="Futagami T."/>
            <person name="Toyoda A."/>
            <person name="Takaki Y."/>
            <person name="Nishi S."/>
            <person name="Hori S."/>
            <person name="Arai W."/>
            <person name="Tsubouchi T."/>
            <person name="Morono Y."/>
            <person name="Uchiyama I."/>
            <person name="Ito T."/>
            <person name="Fujiyama A."/>
            <person name="Inagaki F."/>
            <person name="Takami H."/>
        </authorList>
    </citation>
    <scope>NUCLEOTIDE SEQUENCE</scope>
    <source>
        <strain evidence="6">Expedition CK06-06</strain>
    </source>
</reference>
<evidence type="ECO:0000313" key="6">
    <source>
        <dbReference type="EMBL" id="GAH90734.1"/>
    </source>
</evidence>
<organism evidence="6">
    <name type="scientific">marine sediment metagenome</name>
    <dbReference type="NCBI Taxonomy" id="412755"/>
    <lineage>
        <taxon>unclassified sequences</taxon>
        <taxon>metagenomes</taxon>
        <taxon>ecological metagenomes</taxon>
    </lineage>
</organism>
<keyword evidence="3" id="KW-0949">S-adenosyl-L-methionine</keyword>
<proteinExistence type="predicted"/>
<dbReference type="PANTHER" id="PTHR11727">
    <property type="entry name" value="DIMETHYLADENOSINE TRANSFERASE"/>
    <property type="match status" value="1"/>
</dbReference>
<keyword evidence="1" id="KW-0489">Methyltransferase</keyword>
<dbReference type="Gene3D" id="3.40.50.150">
    <property type="entry name" value="Vaccinia Virus protein VP39"/>
    <property type="match status" value="1"/>
</dbReference>
<dbReference type="AlphaFoldDB" id="X1KKR3"/>
<dbReference type="SUPFAM" id="SSF53335">
    <property type="entry name" value="S-adenosyl-L-methionine-dependent methyltransferases"/>
    <property type="match status" value="1"/>
</dbReference>
<dbReference type="CDD" id="cd02440">
    <property type="entry name" value="AdoMet_MTases"/>
    <property type="match status" value="1"/>
</dbReference>